<sequence>MKIVFRQVQLYKFLQYCNETNMDKIVLDCGAGGNCPPLALFADHGYKTYGIELSDSQLEKAKEFEKENGLKLNIIKGDMRKLSFGDDSMSYVYSWGSIFHMSKNDIARSINEIKRVLKPGGLCFVNFLSKDDFRYEQGEKIGYGEYIQDEDGSDVIHSYFDDEEAEKYLRDMNIIYKEKRVFHRIYEGKQIRQGYIDYIFKK</sequence>
<dbReference type="STRING" id="1450648.CLORY_14730"/>
<dbReference type="GO" id="GO:0102208">
    <property type="term" value="F:2-polyprenyl-6-hydroxyphenol methylase activity"/>
    <property type="evidence" value="ECO:0007669"/>
    <property type="project" value="UniProtKB-EC"/>
</dbReference>
<dbReference type="PANTHER" id="PTHR44068:SF11">
    <property type="entry name" value="GERANYL DIPHOSPHATE 2-C-METHYLTRANSFERASE"/>
    <property type="match status" value="1"/>
</dbReference>
<dbReference type="CDD" id="cd02440">
    <property type="entry name" value="AdoMet_MTases"/>
    <property type="match status" value="1"/>
</dbReference>
<comment type="caution">
    <text evidence="3">The sequence shown here is derived from an EMBL/GenBank/DDBJ whole genome shotgun (WGS) entry which is preliminary data.</text>
</comment>
<reference evidence="3 4" key="1">
    <citation type="submission" date="2017-03" db="EMBL/GenBank/DDBJ databases">
        <title>Genome sequence of Clostridium oryzae DSM 28571.</title>
        <authorList>
            <person name="Poehlein A."/>
            <person name="Daniel R."/>
        </authorList>
    </citation>
    <scope>NUCLEOTIDE SEQUENCE [LARGE SCALE GENOMIC DNA]</scope>
    <source>
        <strain evidence="3 4">DSM 28571</strain>
    </source>
</reference>
<name>A0A1V4ISH4_9CLOT</name>
<dbReference type="AlphaFoldDB" id="A0A1V4ISH4"/>
<keyword evidence="3" id="KW-0489">Methyltransferase</keyword>
<protein>
    <submittedName>
        <fullName evidence="3">Ubiquinone biosynthesis O-methyltransferase</fullName>
        <ecNumber evidence="3">2.1.1.222</ecNumber>
        <ecNumber evidence="3">2.1.1.64</ecNumber>
    </submittedName>
</protein>
<dbReference type="GO" id="GO:0061542">
    <property type="term" value="F:3-demethylubiquinol 3-O-methyltransferase activity"/>
    <property type="evidence" value="ECO:0007669"/>
    <property type="project" value="UniProtKB-EC"/>
</dbReference>
<dbReference type="Proteomes" id="UP000190080">
    <property type="component" value="Unassembled WGS sequence"/>
</dbReference>
<dbReference type="GO" id="GO:0032259">
    <property type="term" value="P:methylation"/>
    <property type="evidence" value="ECO:0007669"/>
    <property type="project" value="UniProtKB-KW"/>
</dbReference>
<dbReference type="EC" id="2.1.1.64" evidence="3"/>
<evidence type="ECO:0000259" key="2">
    <source>
        <dbReference type="Pfam" id="PF08241"/>
    </source>
</evidence>
<organism evidence="3 4">
    <name type="scientific">Clostridium oryzae</name>
    <dbReference type="NCBI Taxonomy" id="1450648"/>
    <lineage>
        <taxon>Bacteria</taxon>
        <taxon>Bacillati</taxon>
        <taxon>Bacillota</taxon>
        <taxon>Clostridia</taxon>
        <taxon>Eubacteriales</taxon>
        <taxon>Clostridiaceae</taxon>
        <taxon>Clostridium</taxon>
    </lineage>
</organism>
<evidence type="ECO:0000313" key="4">
    <source>
        <dbReference type="Proteomes" id="UP000190080"/>
    </source>
</evidence>
<proteinExistence type="predicted"/>
<evidence type="ECO:0000313" key="3">
    <source>
        <dbReference type="EMBL" id="OPJ62849.1"/>
    </source>
</evidence>
<dbReference type="InterPro" id="IPR050447">
    <property type="entry name" value="Erg6_SMT_methyltransf"/>
</dbReference>
<dbReference type="InterPro" id="IPR029063">
    <property type="entry name" value="SAM-dependent_MTases_sf"/>
</dbReference>
<dbReference type="Gene3D" id="3.40.50.150">
    <property type="entry name" value="Vaccinia Virus protein VP39"/>
    <property type="match status" value="1"/>
</dbReference>
<keyword evidence="1 3" id="KW-0808">Transferase</keyword>
<gene>
    <name evidence="3" type="primary">ubiG_2</name>
    <name evidence="3" type="ORF">CLORY_14730</name>
</gene>
<dbReference type="EC" id="2.1.1.222" evidence="3"/>
<feature type="domain" description="Methyltransferase type 11" evidence="2">
    <location>
        <begin position="27"/>
        <end position="125"/>
    </location>
</feature>
<dbReference type="Pfam" id="PF08241">
    <property type="entry name" value="Methyltransf_11"/>
    <property type="match status" value="1"/>
</dbReference>
<dbReference type="SUPFAM" id="SSF53335">
    <property type="entry name" value="S-adenosyl-L-methionine-dependent methyltransferases"/>
    <property type="match status" value="1"/>
</dbReference>
<accession>A0A1V4ISH4</accession>
<dbReference type="EMBL" id="MZGV01000012">
    <property type="protein sequence ID" value="OPJ62849.1"/>
    <property type="molecule type" value="Genomic_DNA"/>
</dbReference>
<keyword evidence="4" id="KW-1185">Reference proteome</keyword>
<keyword evidence="3" id="KW-0830">Ubiquinone</keyword>
<dbReference type="RefSeq" id="WP_079422885.1">
    <property type="nucleotide sequence ID" value="NZ_MZGV01000012.1"/>
</dbReference>
<dbReference type="OrthoDB" id="9810615at2"/>
<dbReference type="InterPro" id="IPR013216">
    <property type="entry name" value="Methyltransf_11"/>
</dbReference>
<evidence type="ECO:0000256" key="1">
    <source>
        <dbReference type="ARBA" id="ARBA00022679"/>
    </source>
</evidence>
<dbReference type="PANTHER" id="PTHR44068">
    <property type="entry name" value="ZGC:194242"/>
    <property type="match status" value="1"/>
</dbReference>